<comment type="caution">
    <text evidence="2">The sequence shown here is derived from an EMBL/GenBank/DDBJ whole genome shotgun (WGS) entry which is preliminary data.</text>
</comment>
<dbReference type="AlphaFoldDB" id="A0A811S163"/>
<feature type="compositionally biased region" description="Basic residues" evidence="1">
    <location>
        <begin position="84"/>
        <end position="93"/>
    </location>
</feature>
<protein>
    <submittedName>
        <fullName evidence="2">Uncharacterized protein</fullName>
    </submittedName>
</protein>
<gene>
    <name evidence="2" type="ORF">NCGR_LOCUS58881</name>
</gene>
<evidence type="ECO:0000313" key="2">
    <source>
        <dbReference type="EMBL" id="CAD6334783.1"/>
    </source>
</evidence>
<reference evidence="2" key="1">
    <citation type="submission" date="2020-10" db="EMBL/GenBank/DDBJ databases">
        <authorList>
            <person name="Han B."/>
            <person name="Lu T."/>
            <person name="Zhao Q."/>
            <person name="Huang X."/>
            <person name="Zhao Y."/>
        </authorList>
    </citation>
    <scope>NUCLEOTIDE SEQUENCE</scope>
</reference>
<evidence type="ECO:0000256" key="1">
    <source>
        <dbReference type="SAM" id="MobiDB-lite"/>
    </source>
</evidence>
<dbReference type="Proteomes" id="UP000604825">
    <property type="component" value="Unassembled WGS sequence"/>
</dbReference>
<organism evidence="2 3">
    <name type="scientific">Miscanthus lutarioriparius</name>
    <dbReference type="NCBI Taxonomy" id="422564"/>
    <lineage>
        <taxon>Eukaryota</taxon>
        <taxon>Viridiplantae</taxon>
        <taxon>Streptophyta</taxon>
        <taxon>Embryophyta</taxon>
        <taxon>Tracheophyta</taxon>
        <taxon>Spermatophyta</taxon>
        <taxon>Magnoliopsida</taxon>
        <taxon>Liliopsida</taxon>
        <taxon>Poales</taxon>
        <taxon>Poaceae</taxon>
        <taxon>PACMAD clade</taxon>
        <taxon>Panicoideae</taxon>
        <taxon>Andropogonodae</taxon>
        <taxon>Andropogoneae</taxon>
        <taxon>Saccharinae</taxon>
        <taxon>Miscanthus</taxon>
    </lineage>
</organism>
<accession>A0A811S163</accession>
<sequence>MAAARLATPPPDLRRLLLASLAAPITDPGASPRRSIPLRRVAIDPSIRSQTTAARRGSAAAGAAPASRMAALDGATRGADPGARRQRWRRRRRWAEIGGDRTGTVPDCPWESA</sequence>
<feature type="region of interest" description="Disordered" evidence="1">
    <location>
        <begin position="47"/>
        <end position="113"/>
    </location>
</feature>
<proteinExistence type="predicted"/>
<keyword evidence="3" id="KW-1185">Reference proteome</keyword>
<name>A0A811S163_9POAL</name>
<evidence type="ECO:0000313" key="3">
    <source>
        <dbReference type="Proteomes" id="UP000604825"/>
    </source>
</evidence>
<dbReference type="EMBL" id="CAJGYO010000017">
    <property type="protein sequence ID" value="CAD6334783.1"/>
    <property type="molecule type" value="Genomic_DNA"/>
</dbReference>
<feature type="compositionally biased region" description="Low complexity" evidence="1">
    <location>
        <begin position="53"/>
        <end position="71"/>
    </location>
</feature>